<evidence type="ECO:0000256" key="1">
    <source>
        <dbReference type="SAM" id="MobiDB-lite"/>
    </source>
</evidence>
<feature type="compositionally biased region" description="Low complexity" evidence="1">
    <location>
        <begin position="112"/>
        <end position="123"/>
    </location>
</feature>
<feature type="compositionally biased region" description="Basic and acidic residues" evidence="1">
    <location>
        <begin position="100"/>
        <end position="111"/>
    </location>
</feature>
<organism evidence="3 4">
    <name type="scientific">Kitasatospora phosalacinea</name>
    <dbReference type="NCBI Taxonomy" id="2065"/>
    <lineage>
        <taxon>Bacteria</taxon>
        <taxon>Bacillati</taxon>
        <taxon>Actinomycetota</taxon>
        <taxon>Actinomycetes</taxon>
        <taxon>Kitasatosporales</taxon>
        <taxon>Streptomycetaceae</taxon>
        <taxon>Kitasatospora</taxon>
    </lineage>
</organism>
<evidence type="ECO:0000313" key="3">
    <source>
        <dbReference type="EMBL" id="MFE1353830.1"/>
    </source>
</evidence>
<keyword evidence="2" id="KW-0472">Membrane</keyword>
<evidence type="ECO:0000313" key="4">
    <source>
        <dbReference type="Proteomes" id="UP001599542"/>
    </source>
</evidence>
<protein>
    <submittedName>
        <fullName evidence="3">Uncharacterized protein</fullName>
    </submittedName>
</protein>
<proteinExistence type="predicted"/>
<dbReference type="EMBL" id="JBHYPX010000034">
    <property type="protein sequence ID" value="MFE1353830.1"/>
    <property type="molecule type" value="Genomic_DNA"/>
</dbReference>
<name>A0ABW6GM88_9ACTN</name>
<accession>A0ABW6GM88</accession>
<keyword evidence="2" id="KW-0812">Transmembrane</keyword>
<dbReference type="Proteomes" id="UP001599542">
    <property type="component" value="Unassembled WGS sequence"/>
</dbReference>
<keyword evidence="4" id="KW-1185">Reference proteome</keyword>
<gene>
    <name evidence="3" type="ORF">ACFW6T_17760</name>
</gene>
<evidence type="ECO:0000256" key="2">
    <source>
        <dbReference type="SAM" id="Phobius"/>
    </source>
</evidence>
<feature type="transmembrane region" description="Helical" evidence="2">
    <location>
        <begin position="45"/>
        <end position="66"/>
    </location>
</feature>
<feature type="region of interest" description="Disordered" evidence="1">
    <location>
        <begin position="75"/>
        <end position="135"/>
    </location>
</feature>
<keyword evidence="2" id="KW-1133">Transmembrane helix</keyword>
<comment type="caution">
    <text evidence="3">The sequence shown here is derived from an EMBL/GenBank/DDBJ whole genome shotgun (WGS) entry which is preliminary data.</text>
</comment>
<reference evidence="3 4" key="1">
    <citation type="submission" date="2024-09" db="EMBL/GenBank/DDBJ databases">
        <title>The Natural Products Discovery Center: Release of the First 8490 Sequenced Strains for Exploring Actinobacteria Biosynthetic Diversity.</title>
        <authorList>
            <person name="Kalkreuter E."/>
            <person name="Kautsar S.A."/>
            <person name="Yang D."/>
            <person name="Bader C.D."/>
            <person name="Teijaro C.N."/>
            <person name="Fluegel L."/>
            <person name="Davis C.M."/>
            <person name="Simpson J.R."/>
            <person name="Lauterbach L."/>
            <person name="Steele A.D."/>
            <person name="Gui C."/>
            <person name="Meng S."/>
            <person name="Li G."/>
            <person name="Viehrig K."/>
            <person name="Ye F."/>
            <person name="Su P."/>
            <person name="Kiefer A.F."/>
            <person name="Nichols A."/>
            <person name="Cepeda A.J."/>
            <person name="Yan W."/>
            <person name="Fan B."/>
            <person name="Jiang Y."/>
            <person name="Adhikari A."/>
            <person name="Zheng C.-J."/>
            <person name="Schuster L."/>
            <person name="Cowan T.M."/>
            <person name="Smanski M.J."/>
            <person name="Chevrette M.G."/>
            <person name="De Carvalho L.P.S."/>
            <person name="Shen B."/>
        </authorList>
    </citation>
    <scope>NUCLEOTIDE SEQUENCE [LARGE SCALE GENOMIC DNA]</scope>
    <source>
        <strain evidence="3 4">NPDC058753</strain>
    </source>
</reference>
<sequence length="135" mass="14032">MLLLGILLFAASGAFAGLLIADNLGGGPETGVTVLGHQIATMSTLGAFLAGLALALLFCAGLALMAGGLRWHRRHRAPAAQDAPTTLDRTTDPTALPTDSTDRATTDRTTTDRTTTGGSTATRPVQGRPRHRFTH</sequence>
<dbReference type="RefSeq" id="WP_380315176.1">
    <property type="nucleotide sequence ID" value="NZ_JBHYPW010000001.1"/>
</dbReference>